<evidence type="ECO:0000259" key="7">
    <source>
        <dbReference type="PROSITE" id="PS50089"/>
    </source>
</evidence>
<dbReference type="InterPro" id="IPR049730">
    <property type="entry name" value="SNF2/RAD54-like_C"/>
</dbReference>
<gene>
    <name evidence="9" type="ORF">RRG08_036092</name>
</gene>
<feature type="domain" description="RING-type" evidence="7">
    <location>
        <begin position="1473"/>
        <end position="1521"/>
    </location>
</feature>
<evidence type="ECO:0000256" key="5">
    <source>
        <dbReference type="PROSITE-ProRule" id="PRU00175"/>
    </source>
</evidence>
<dbReference type="Pfam" id="PF00176">
    <property type="entry name" value="SNF2-rel_dom"/>
    <property type="match status" value="1"/>
</dbReference>
<reference evidence="9" key="1">
    <citation type="journal article" date="2023" name="G3 (Bethesda)">
        <title>A reference genome for the long-term kleptoplast-retaining sea slug Elysia crispata morphotype clarki.</title>
        <authorList>
            <person name="Eastman K.E."/>
            <person name="Pendleton A.L."/>
            <person name="Shaikh M.A."/>
            <person name="Suttiyut T."/>
            <person name="Ogas R."/>
            <person name="Tomko P."/>
            <person name="Gavelis G."/>
            <person name="Widhalm J.R."/>
            <person name="Wisecaver J.H."/>
        </authorList>
    </citation>
    <scope>NUCLEOTIDE SEQUENCE</scope>
    <source>
        <strain evidence="9">ECLA1</strain>
    </source>
</reference>
<dbReference type="PROSITE" id="PS51194">
    <property type="entry name" value="HELICASE_CTER"/>
    <property type="match status" value="1"/>
</dbReference>
<dbReference type="PANTHER" id="PTHR45865">
    <property type="entry name" value="E3 UBIQUITIN-PROTEIN LIGASE SHPRH FAMILY MEMBER"/>
    <property type="match status" value="1"/>
</dbReference>
<feature type="region of interest" description="Disordered" evidence="6">
    <location>
        <begin position="1"/>
        <end position="31"/>
    </location>
</feature>
<dbReference type="SUPFAM" id="SSF57903">
    <property type="entry name" value="FYVE/PHD zinc finger"/>
    <property type="match status" value="1"/>
</dbReference>
<dbReference type="InterPro" id="IPR018957">
    <property type="entry name" value="Znf_C3HC4_RING-type"/>
</dbReference>
<dbReference type="SMART" id="SM00487">
    <property type="entry name" value="DEXDc"/>
    <property type="match status" value="1"/>
</dbReference>
<dbReference type="InterPro" id="IPR017907">
    <property type="entry name" value="Znf_RING_CS"/>
</dbReference>
<sequence>MGKRKQQAPKHADDAKRRISQWSMGEQAGASGAASFIDNDAHRTHDNIQENKLSPGSSAELTSIECSNPSAFALQVDTFYQNLAACSCTLTLNSLKSHEAKDKSNLLEFGRFRIDLVAHKDTSPLPQQLPAFKECWLYISSDTALSMLYFELEDNREKSEGKKRRKSNSRQTEFGIFWFAKLNVPNPLLTDLGNRSFWLACENFDSQNKSLRVSVYGYNSLVLHLSYPSEPVRLRAPQNAVQKLMEYFFNIQIPYCPKELEKIKAHDFFELYENVMEIQREQLSEDKDWEEEVSRVHHPCLKPHLRPYQRQSVAWMLRQEERGGKHKTKNNYNELHPLYCEIMLPKGIKLYYNRYGGSFIQKRPEAMPPLPGGILADEMGLGKTVEVLCCMLLNPRSEVDRPQELPVLIESPATEDTEDKPESPLQTSEAAEPSTEKGNNKEILEEFGPPHSQTIGKINTSNTDAQTQQMQETSEGKDFQLENRPVENPLSQIQNSAAELVTCELESSASSEVKNHVKISSVCNPLLSDTGLPCAKDDEDVTALRSSSSGDQDLIYSDSSYIDSSNQLQPDISSQESDSFTAQLEEGLVADEEINSKLLESDECPPSLDKTGLELGNQVSAVESQTRQSSFEAYAGSSSLSNLSKSDMLADSSEFDQLVSSKRKRKSRGYIEYVPVTNDPSEASAYFTIKPAKRQQWFECSCGRLEGQEEETINSNDLHTVKCIECGMSQHAECMNYDLRDPLRGEYLCPHCHAVCTSIKSGATLIISPYSICHQWIEEIRKHIKERSIKVFIYTGVSRLGYIQPQILARQDIVITTYDVLRKELDYANLPHTNSESGRRFRHPKRFLATPSPMVAVEWWRICLDEAQMVECVTTKTAEMALRLKAVNRWCVTGTPLMRSVEDIYGLLLFLNVDPLRVQQWFRQLVWEPYCYGLQAPMHHALAQVFWRTSKKDVIDQIDLPVQTEEINWLTFSPVEDHFYRRQYEVYLRSVYGYRQKVQHLQDPSVKLHTLDRKTMNELMSPLFRLRQACCHPQIVRGEFLPLNKAMMTMEELLEHMTKKVKTECEEAHRLIVASLNGMAGLAIIKDKVPEAIDKYREVLRSVEQNKDQFRTDDLQQLHAMHNLAHLLDSKPEGVAPTLRDSQLKEQCEELKTKYMSRTKTNMAASLDGLETSQKMIKDLKMKLDSLDGDWWAEVVDMATQRSIDPDLVFKVKDDLVRTSTTEGTIAEIFNSANGLLYVVDQHLQALATARVALTDRLDELWRDTSQGMVQAAATCCLRPADEVLKTCLFCKVDELFNEYESKLFLFVERGVTVAGDEGSLAYQVSTKRQGTWADSEVERTLKSILTFYKQNFETDQDILEAASVHIKYMEALKKEFKTLRSVWLNHREMISAIDELEMATERLRLRKEFEPKPTTKILNVIEATDMFGIQAGCSRDEIVGRNELHKKLGQLLYLTNLAKRAECGDNCNPDSCPICQSGLGMEWSVLMCGHCFCLSCMRTLIDRTLIGGNIDRRLKCPLCRFFTSVREISYVTTLKKERVNVKGSHSTKVQAVIECLIKIKQQDPTAKALVFSLWVSVLDILASALAENKISYKSLHDPNHFQANLSAFKSDSDLTVLLLPLHVGANGLNLVEANHVLLVEPELNLEEEAQAISRIYRIGQTRQTQIHRFLVRGTIEEKIFHIVKAVRESKSRVGQAGDEGVELTVGDITSLIQQPGPEEPEEEGEEEDGREGSSHTLTVNDGSHSCAGSSNLDNVGSNLGIAGPSHVDFSGTDSNTATSSNMVDSVEDHSSVRPNGRNVDDAGSSNIGTIVGSSNADDGRSSDFGNNRSSSDVDSCSASSNVGSNSVGSSAGSNNDNSGAGLSNVSSSARSNNVGKCAGSTNDNNGAGASDAGSSAGSNNVGKSAGPNHVGCSAGAINVGSTSVLSNGGSSISSNNDEDASNDNDTGKVSSSSGSGNMVKSLGSSDDDSKTRSKIIGCVGRGFEISGSAASSTCGSSNADNTVTPFDVDSQDGPINVGSISGSSAVGSTSGSSDIVCSAQSRYVKDGEDLCSRVSKTCRDDNKVDTANDIKAVVGVTVGAGELDIHCSGKRTRETERSRIKITHTDEATCGKESSGIISTSVGFKNVSLVQHSSERRSDRDGVENNLAGAFCSGDSNECGENATKPVNSNTIEENADRSATEIKSGTLTSTSLLIPNVLQSDLSSNTAKTYSESGPLYGTKENRSTSVPAEANHVEFSGTATVSAASNIPHSGTTAAASSSSAMPLTTVMGGTAFTSSMPSSSGHQS</sequence>
<evidence type="ECO:0000256" key="2">
    <source>
        <dbReference type="ARBA" id="ARBA00022771"/>
    </source>
</evidence>
<dbReference type="GO" id="GO:0005524">
    <property type="term" value="F:ATP binding"/>
    <property type="evidence" value="ECO:0007669"/>
    <property type="project" value="InterPro"/>
</dbReference>
<keyword evidence="1" id="KW-0479">Metal-binding</keyword>
<dbReference type="Pfam" id="PF21325">
    <property type="entry name" value="SHPRH_helical-1st"/>
    <property type="match status" value="1"/>
</dbReference>
<dbReference type="SMART" id="SM00249">
    <property type="entry name" value="PHD"/>
    <property type="match status" value="1"/>
</dbReference>
<proteinExistence type="predicted"/>
<protein>
    <recommendedName>
        <fullName evidence="11">E3 ubiquitin-protein ligase SHPRH</fullName>
    </recommendedName>
</protein>
<evidence type="ECO:0000256" key="6">
    <source>
        <dbReference type="SAM" id="MobiDB-lite"/>
    </source>
</evidence>
<dbReference type="InterPro" id="IPR052583">
    <property type="entry name" value="ATP-helicase/E3_Ub-Ligase"/>
</dbReference>
<dbReference type="InterPro" id="IPR048686">
    <property type="entry name" value="SHPRH_helical_1st"/>
</dbReference>
<feature type="compositionally biased region" description="Low complexity" evidence="6">
    <location>
        <begin position="1883"/>
        <end position="1903"/>
    </location>
</feature>
<keyword evidence="10" id="KW-1185">Reference proteome</keyword>
<dbReference type="InterPro" id="IPR013083">
    <property type="entry name" value="Znf_RING/FYVE/PHD"/>
</dbReference>
<feature type="compositionally biased region" description="Polar residues" evidence="6">
    <location>
        <begin position="1772"/>
        <end position="1784"/>
    </location>
</feature>
<dbReference type="InterPro" id="IPR048695">
    <property type="entry name" value="SHPRH_helical_2nd"/>
</dbReference>
<feature type="domain" description="Helicase C-terminal" evidence="8">
    <location>
        <begin position="1552"/>
        <end position="1710"/>
    </location>
</feature>
<keyword evidence="2 5" id="KW-0863">Zinc-finger</keyword>
<dbReference type="Gene3D" id="3.40.50.300">
    <property type="entry name" value="P-loop containing nucleotide triphosphate hydrolases"/>
    <property type="match status" value="1"/>
</dbReference>
<dbReference type="Pfam" id="PF21324">
    <property type="entry name" value="SHPRH_helical-2nd"/>
    <property type="match status" value="1"/>
</dbReference>
<evidence type="ECO:0000313" key="9">
    <source>
        <dbReference type="EMBL" id="KAK3789799.1"/>
    </source>
</evidence>
<dbReference type="InterPro" id="IPR027417">
    <property type="entry name" value="P-loop_NTPase"/>
</dbReference>
<dbReference type="SUPFAM" id="SSF57850">
    <property type="entry name" value="RING/U-box"/>
    <property type="match status" value="1"/>
</dbReference>
<dbReference type="InterPro" id="IPR001650">
    <property type="entry name" value="Helicase_C-like"/>
</dbReference>
<dbReference type="CDD" id="cd16569">
    <property type="entry name" value="RING-HC_SHPRH-like"/>
    <property type="match status" value="1"/>
</dbReference>
<accession>A0AAE1AKV8</accession>
<dbReference type="GO" id="GO:0005634">
    <property type="term" value="C:nucleus"/>
    <property type="evidence" value="ECO:0007669"/>
    <property type="project" value="TreeGrafter"/>
</dbReference>
<dbReference type="SUPFAM" id="SSF52540">
    <property type="entry name" value="P-loop containing nucleoside triphosphate hydrolases"/>
    <property type="match status" value="3"/>
</dbReference>
<dbReference type="Pfam" id="PF00271">
    <property type="entry name" value="Helicase_C"/>
    <property type="match status" value="1"/>
</dbReference>
<dbReference type="PROSITE" id="PS50089">
    <property type="entry name" value="ZF_RING_2"/>
    <property type="match status" value="1"/>
</dbReference>
<dbReference type="SMART" id="SM00490">
    <property type="entry name" value="HELICc"/>
    <property type="match status" value="1"/>
</dbReference>
<dbReference type="InterPro" id="IPR001841">
    <property type="entry name" value="Znf_RING"/>
</dbReference>
<keyword evidence="3" id="KW-0378">Hydrolase</keyword>
<keyword evidence="4" id="KW-0862">Zinc</keyword>
<organism evidence="9 10">
    <name type="scientific">Elysia crispata</name>
    <name type="common">lettuce slug</name>
    <dbReference type="NCBI Taxonomy" id="231223"/>
    <lineage>
        <taxon>Eukaryota</taxon>
        <taxon>Metazoa</taxon>
        <taxon>Spiralia</taxon>
        <taxon>Lophotrochozoa</taxon>
        <taxon>Mollusca</taxon>
        <taxon>Gastropoda</taxon>
        <taxon>Heterobranchia</taxon>
        <taxon>Euthyneura</taxon>
        <taxon>Panpulmonata</taxon>
        <taxon>Sacoglossa</taxon>
        <taxon>Placobranchoidea</taxon>
        <taxon>Plakobranchidae</taxon>
        <taxon>Elysia</taxon>
    </lineage>
</organism>
<feature type="region of interest" description="Disordered" evidence="6">
    <location>
        <begin position="1692"/>
        <end position="1752"/>
    </location>
</feature>
<evidence type="ECO:0000256" key="1">
    <source>
        <dbReference type="ARBA" id="ARBA00022723"/>
    </source>
</evidence>
<feature type="compositionally biased region" description="Basic and acidic residues" evidence="6">
    <location>
        <begin position="434"/>
        <end position="444"/>
    </location>
</feature>
<dbReference type="GO" id="GO:0000209">
    <property type="term" value="P:protein polyubiquitination"/>
    <property type="evidence" value="ECO:0007669"/>
    <property type="project" value="TreeGrafter"/>
</dbReference>
<evidence type="ECO:0008006" key="11">
    <source>
        <dbReference type="Google" id="ProtNLM"/>
    </source>
</evidence>
<dbReference type="CDD" id="cd18793">
    <property type="entry name" value="SF2_C_SNF"/>
    <property type="match status" value="1"/>
</dbReference>
<dbReference type="GO" id="GO:0016787">
    <property type="term" value="F:hydrolase activity"/>
    <property type="evidence" value="ECO:0007669"/>
    <property type="project" value="UniProtKB-KW"/>
</dbReference>
<feature type="region of interest" description="Disordered" evidence="6">
    <location>
        <begin position="2207"/>
        <end position="2229"/>
    </location>
</feature>
<dbReference type="PANTHER" id="PTHR45865:SF1">
    <property type="entry name" value="E3 UBIQUITIN-PROTEIN LIGASE SHPRH"/>
    <property type="match status" value="1"/>
</dbReference>
<name>A0AAE1AKV8_9GAST</name>
<dbReference type="Pfam" id="PF00097">
    <property type="entry name" value="zf-C3HC4"/>
    <property type="match status" value="1"/>
</dbReference>
<evidence type="ECO:0000259" key="8">
    <source>
        <dbReference type="PROSITE" id="PS51194"/>
    </source>
</evidence>
<dbReference type="InterPro" id="IPR000330">
    <property type="entry name" value="SNF2_N"/>
</dbReference>
<evidence type="ECO:0000256" key="4">
    <source>
        <dbReference type="ARBA" id="ARBA00022833"/>
    </source>
</evidence>
<dbReference type="GO" id="GO:0006974">
    <property type="term" value="P:DNA damage response"/>
    <property type="evidence" value="ECO:0007669"/>
    <property type="project" value="TreeGrafter"/>
</dbReference>
<dbReference type="InterPro" id="IPR001965">
    <property type="entry name" value="Znf_PHD"/>
</dbReference>
<dbReference type="GO" id="GO:0061630">
    <property type="term" value="F:ubiquitin protein ligase activity"/>
    <property type="evidence" value="ECO:0007669"/>
    <property type="project" value="TreeGrafter"/>
</dbReference>
<dbReference type="GO" id="GO:0008270">
    <property type="term" value="F:zinc ion binding"/>
    <property type="evidence" value="ECO:0007669"/>
    <property type="project" value="UniProtKB-KW"/>
</dbReference>
<feature type="region of interest" description="Disordered" evidence="6">
    <location>
        <begin position="1771"/>
        <end position="1903"/>
    </location>
</feature>
<dbReference type="InterPro" id="IPR011011">
    <property type="entry name" value="Znf_FYVE_PHD"/>
</dbReference>
<feature type="region of interest" description="Disordered" evidence="6">
    <location>
        <begin position="403"/>
        <end position="458"/>
    </location>
</feature>
<evidence type="ECO:0000313" key="10">
    <source>
        <dbReference type="Proteomes" id="UP001283361"/>
    </source>
</evidence>
<evidence type="ECO:0000256" key="3">
    <source>
        <dbReference type="ARBA" id="ARBA00022801"/>
    </source>
</evidence>
<dbReference type="FunFam" id="3.40.50.10810:FF:000013">
    <property type="entry name" value="E3 ubiquitin-protein ligase SHPRH isoform X2"/>
    <property type="match status" value="1"/>
</dbReference>
<dbReference type="InterPro" id="IPR014001">
    <property type="entry name" value="Helicase_ATP-bd"/>
</dbReference>
<dbReference type="SMART" id="SM00184">
    <property type="entry name" value="RING"/>
    <property type="match status" value="1"/>
</dbReference>
<dbReference type="CDD" id="cd15547">
    <property type="entry name" value="PHD_SHPRH"/>
    <property type="match status" value="1"/>
</dbReference>
<dbReference type="PROSITE" id="PS00518">
    <property type="entry name" value="ZF_RING_1"/>
    <property type="match status" value="1"/>
</dbReference>
<feature type="compositionally biased region" description="Polar residues" evidence="6">
    <location>
        <begin position="1804"/>
        <end position="1817"/>
    </location>
</feature>
<dbReference type="Gene3D" id="3.40.50.10810">
    <property type="entry name" value="Tandem AAA-ATPase domain"/>
    <property type="match status" value="2"/>
</dbReference>
<dbReference type="InterPro" id="IPR038718">
    <property type="entry name" value="SNF2-like_sf"/>
</dbReference>
<feature type="compositionally biased region" description="Polar residues" evidence="6">
    <location>
        <begin position="1735"/>
        <end position="1752"/>
    </location>
</feature>
<dbReference type="Gene3D" id="3.30.40.10">
    <property type="entry name" value="Zinc/RING finger domain, C3HC4 (zinc finger)"/>
    <property type="match status" value="1"/>
</dbReference>
<dbReference type="Proteomes" id="UP001283361">
    <property type="component" value="Unassembled WGS sequence"/>
</dbReference>
<comment type="caution">
    <text evidence="9">The sequence shown here is derived from an EMBL/GenBank/DDBJ whole genome shotgun (WGS) entry which is preliminary data.</text>
</comment>
<feature type="compositionally biased region" description="Acidic residues" evidence="6">
    <location>
        <begin position="1719"/>
        <end position="1730"/>
    </location>
</feature>
<feature type="region of interest" description="Disordered" evidence="6">
    <location>
        <begin position="1928"/>
        <end position="1972"/>
    </location>
</feature>
<dbReference type="CDD" id="cd18070">
    <property type="entry name" value="DEXQc_SHPRH"/>
    <property type="match status" value="1"/>
</dbReference>
<feature type="compositionally biased region" description="Low complexity" evidence="6">
    <location>
        <begin position="1830"/>
        <end position="1875"/>
    </location>
</feature>
<dbReference type="EMBL" id="JAWDGP010001628">
    <property type="protein sequence ID" value="KAK3789799.1"/>
    <property type="molecule type" value="Genomic_DNA"/>
</dbReference>